<comment type="caution">
    <text evidence="5">The sequence shown here is derived from an EMBL/GenBank/DDBJ whole genome shotgun (WGS) entry which is preliminary data.</text>
</comment>
<proteinExistence type="predicted"/>
<evidence type="ECO:0000313" key="5">
    <source>
        <dbReference type="EMBL" id="EIT86236.1"/>
    </source>
</evidence>
<dbReference type="InterPro" id="IPR051782">
    <property type="entry name" value="ABC_Transporter_VariousFunc"/>
</dbReference>
<name>I8J399_9BACL</name>
<protein>
    <submittedName>
        <fullName evidence="5">ABC transporter</fullName>
    </submittedName>
</protein>
<dbReference type="Gene3D" id="3.40.50.300">
    <property type="entry name" value="P-loop containing nucleotide triphosphate hydrolases"/>
    <property type="match status" value="1"/>
</dbReference>
<dbReference type="PROSITE" id="PS50893">
    <property type="entry name" value="ABC_TRANSPORTER_2"/>
    <property type="match status" value="1"/>
</dbReference>
<keyword evidence="6" id="KW-1185">Reference proteome</keyword>
<evidence type="ECO:0000256" key="3">
    <source>
        <dbReference type="ARBA" id="ARBA00022840"/>
    </source>
</evidence>
<dbReference type="Proteomes" id="UP000004080">
    <property type="component" value="Unassembled WGS sequence"/>
</dbReference>
<organism evidence="5 6">
    <name type="scientific">Fictibacillus macauensis ZFHKF-1</name>
    <dbReference type="NCBI Taxonomy" id="1196324"/>
    <lineage>
        <taxon>Bacteria</taxon>
        <taxon>Bacillati</taxon>
        <taxon>Bacillota</taxon>
        <taxon>Bacilli</taxon>
        <taxon>Bacillales</taxon>
        <taxon>Fictibacillaceae</taxon>
        <taxon>Fictibacillus</taxon>
    </lineage>
</organism>
<keyword evidence="2" id="KW-0547">Nucleotide-binding</keyword>
<dbReference type="PATRIC" id="fig|1196324.3.peg.1334"/>
<dbReference type="Pfam" id="PF00005">
    <property type="entry name" value="ABC_tran"/>
    <property type="match status" value="1"/>
</dbReference>
<evidence type="ECO:0000256" key="2">
    <source>
        <dbReference type="ARBA" id="ARBA00022741"/>
    </source>
</evidence>
<reference evidence="5 6" key="1">
    <citation type="journal article" date="2012" name="J. Bacteriol.">
        <title>Genome of Bacillus macauensis ZFHKF-1, a Long-Chain-Forming Bacterium.</title>
        <authorList>
            <person name="Cai L."/>
            <person name="Zhang T."/>
        </authorList>
    </citation>
    <scope>NUCLEOTIDE SEQUENCE [LARGE SCALE GENOMIC DNA]</scope>
    <source>
        <strain evidence="5 6">ZFHKF-1</strain>
    </source>
</reference>
<dbReference type="InterPro" id="IPR027417">
    <property type="entry name" value="P-loop_NTPase"/>
</dbReference>
<dbReference type="PANTHER" id="PTHR42939:SF1">
    <property type="entry name" value="ABC TRANSPORTER ATP-BINDING PROTEIN ALBC-RELATED"/>
    <property type="match status" value="1"/>
</dbReference>
<dbReference type="PANTHER" id="PTHR42939">
    <property type="entry name" value="ABC TRANSPORTER ATP-BINDING PROTEIN ALBC-RELATED"/>
    <property type="match status" value="1"/>
</dbReference>
<dbReference type="GO" id="GO:0016887">
    <property type="term" value="F:ATP hydrolysis activity"/>
    <property type="evidence" value="ECO:0007669"/>
    <property type="project" value="InterPro"/>
</dbReference>
<dbReference type="SUPFAM" id="SSF52540">
    <property type="entry name" value="P-loop containing nucleoside triphosphate hydrolases"/>
    <property type="match status" value="1"/>
</dbReference>
<gene>
    <name evidence="5" type="ORF">A374_06541</name>
</gene>
<dbReference type="STRING" id="1196324.A374_06541"/>
<feature type="domain" description="ABC transporter" evidence="4">
    <location>
        <begin position="1"/>
        <end position="195"/>
    </location>
</feature>
<accession>I8J399</accession>
<evidence type="ECO:0000259" key="4">
    <source>
        <dbReference type="PROSITE" id="PS50893"/>
    </source>
</evidence>
<dbReference type="InterPro" id="IPR003439">
    <property type="entry name" value="ABC_transporter-like_ATP-bd"/>
</dbReference>
<dbReference type="GO" id="GO:0005524">
    <property type="term" value="F:ATP binding"/>
    <property type="evidence" value="ECO:0007669"/>
    <property type="project" value="UniProtKB-KW"/>
</dbReference>
<dbReference type="EMBL" id="AKKV01000022">
    <property type="protein sequence ID" value="EIT86236.1"/>
    <property type="molecule type" value="Genomic_DNA"/>
</dbReference>
<dbReference type="eggNOG" id="COG1131">
    <property type="taxonomic scope" value="Bacteria"/>
</dbReference>
<dbReference type="RefSeq" id="WP_007201405.1">
    <property type="nucleotide sequence ID" value="NZ_AKKV01000022.1"/>
</dbReference>
<keyword evidence="1" id="KW-0813">Transport</keyword>
<dbReference type="AlphaFoldDB" id="I8J399"/>
<keyword evidence="3" id="KW-0067">ATP-binding</keyword>
<sequence length="195" mass="22079">MTSQEKRVLRELPLVLCPQEIIGVVDHNGSGKTMILQLLARLMYPKQDETVFAEVQWDDVGFLIDKPHFVERLSGFDNIESAGSTVEEIQELMAMFGLDPHCCRPVKTYTKDKLQRLGLVQAFIDQPKLLLLHEPMETLTANSREVVKTLLEQARHYGTSAVIVSHNVSDIADVCDRIYHLNDQDPAVTISYHHA</sequence>
<evidence type="ECO:0000313" key="6">
    <source>
        <dbReference type="Proteomes" id="UP000004080"/>
    </source>
</evidence>
<evidence type="ECO:0000256" key="1">
    <source>
        <dbReference type="ARBA" id="ARBA00022448"/>
    </source>
</evidence>